<evidence type="ECO:0000256" key="1">
    <source>
        <dbReference type="SAM" id="MobiDB-lite"/>
    </source>
</evidence>
<reference evidence="3" key="1">
    <citation type="submission" date="2021-12" db="EMBL/GenBank/DDBJ databases">
        <authorList>
            <person name="King R."/>
        </authorList>
    </citation>
    <scope>NUCLEOTIDE SEQUENCE</scope>
</reference>
<sequence length="140" mass="15197">MSVSTGGLLAFIAISMGILKPVTCIFTEKVISGDLGLLRGQDMFQALIREHFTMDTKHNPSLDQGCVMNYLGSVPSEEKQMPVQMVQTLRGRRDMPGSVAAGAGVEALGMRARRDNKNKRKKKRRGHKGHGGHGESSSSD</sequence>
<name>A0A9P0F7W5_BEMTA</name>
<dbReference type="AlphaFoldDB" id="A0A9P0F7W5"/>
<dbReference type="Proteomes" id="UP001152759">
    <property type="component" value="Chromosome 9"/>
</dbReference>
<keyword evidence="4" id="KW-1185">Reference proteome</keyword>
<feature type="signal peptide" evidence="2">
    <location>
        <begin position="1"/>
        <end position="24"/>
    </location>
</feature>
<keyword evidence="2" id="KW-0732">Signal</keyword>
<organism evidence="3 4">
    <name type="scientific">Bemisia tabaci</name>
    <name type="common">Sweetpotato whitefly</name>
    <name type="synonym">Aleurodes tabaci</name>
    <dbReference type="NCBI Taxonomy" id="7038"/>
    <lineage>
        <taxon>Eukaryota</taxon>
        <taxon>Metazoa</taxon>
        <taxon>Ecdysozoa</taxon>
        <taxon>Arthropoda</taxon>
        <taxon>Hexapoda</taxon>
        <taxon>Insecta</taxon>
        <taxon>Pterygota</taxon>
        <taxon>Neoptera</taxon>
        <taxon>Paraneoptera</taxon>
        <taxon>Hemiptera</taxon>
        <taxon>Sternorrhyncha</taxon>
        <taxon>Aleyrodoidea</taxon>
        <taxon>Aleyrodidae</taxon>
        <taxon>Aleyrodinae</taxon>
        <taxon>Bemisia</taxon>
    </lineage>
</organism>
<gene>
    <name evidence="3" type="ORF">BEMITA_LOCUS14248</name>
</gene>
<protein>
    <submittedName>
        <fullName evidence="3">Uncharacterized protein</fullName>
    </submittedName>
</protein>
<proteinExistence type="predicted"/>
<feature type="chain" id="PRO_5040318433" evidence="2">
    <location>
        <begin position="25"/>
        <end position="140"/>
    </location>
</feature>
<evidence type="ECO:0000313" key="3">
    <source>
        <dbReference type="EMBL" id="CAH0396144.1"/>
    </source>
</evidence>
<evidence type="ECO:0000256" key="2">
    <source>
        <dbReference type="SAM" id="SignalP"/>
    </source>
</evidence>
<dbReference type="EMBL" id="OU963870">
    <property type="protein sequence ID" value="CAH0396144.1"/>
    <property type="molecule type" value="Genomic_DNA"/>
</dbReference>
<accession>A0A9P0F7W5</accession>
<feature type="compositionally biased region" description="Basic residues" evidence="1">
    <location>
        <begin position="114"/>
        <end position="131"/>
    </location>
</feature>
<evidence type="ECO:0000313" key="4">
    <source>
        <dbReference type="Proteomes" id="UP001152759"/>
    </source>
</evidence>
<feature type="region of interest" description="Disordered" evidence="1">
    <location>
        <begin position="90"/>
        <end position="140"/>
    </location>
</feature>